<dbReference type="EMBL" id="CAJVQB010168670">
    <property type="protein sequence ID" value="CAG8857244.1"/>
    <property type="molecule type" value="Genomic_DNA"/>
</dbReference>
<feature type="non-terminal residue" evidence="1">
    <location>
        <position position="1"/>
    </location>
</feature>
<evidence type="ECO:0000313" key="2">
    <source>
        <dbReference type="Proteomes" id="UP000789901"/>
    </source>
</evidence>
<name>A0ABN7XT36_GIGMA</name>
<protein>
    <submittedName>
        <fullName evidence="1">22146_t:CDS:1</fullName>
    </submittedName>
</protein>
<gene>
    <name evidence="1" type="ORF">GMARGA_LOCUS46065</name>
</gene>
<comment type="caution">
    <text evidence="1">The sequence shown here is derived from an EMBL/GenBank/DDBJ whole genome shotgun (WGS) entry which is preliminary data.</text>
</comment>
<organism evidence="1 2">
    <name type="scientific">Gigaspora margarita</name>
    <dbReference type="NCBI Taxonomy" id="4874"/>
    <lineage>
        <taxon>Eukaryota</taxon>
        <taxon>Fungi</taxon>
        <taxon>Fungi incertae sedis</taxon>
        <taxon>Mucoromycota</taxon>
        <taxon>Glomeromycotina</taxon>
        <taxon>Glomeromycetes</taxon>
        <taxon>Diversisporales</taxon>
        <taxon>Gigasporaceae</taxon>
        <taxon>Gigaspora</taxon>
    </lineage>
</organism>
<feature type="non-terminal residue" evidence="1">
    <location>
        <position position="65"/>
    </location>
</feature>
<reference evidence="1 2" key="1">
    <citation type="submission" date="2021-06" db="EMBL/GenBank/DDBJ databases">
        <authorList>
            <person name="Kallberg Y."/>
            <person name="Tangrot J."/>
            <person name="Rosling A."/>
        </authorList>
    </citation>
    <scope>NUCLEOTIDE SEQUENCE [LARGE SCALE GENOMIC DNA]</scope>
    <source>
        <strain evidence="1 2">120-4 pot B 10/14</strain>
    </source>
</reference>
<accession>A0ABN7XT36</accession>
<proteinExistence type="predicted"/>
<keyword evidence="2" id="KW-1185">Reference proteome</keyword>
<evidence type="ECO:0000313" key="1">
    <source>
        <dbReference type="EMBL" id="CAG8857244.1"/>
    </source>
</evidence>
<dbReference type="Proteomes" id="UP000789901">
    <property type="component" value="Unassembled WGS sequence"/>
</dbReference>
<sequence length="65" mass="7750">MNSMNTKLLIGLKIRDAIIEEYARNFLIQDSENKRLRDYYDYLNAILKKIKELAFPSQDDQVLKK</sequence>